<evidence type="ECO:0000259" key="8">
    <source>
        <dbReference type="Pfam" id="PF00296"/>
    </source>
</evidence>
<keyword evidence="10" id="KW-1185">Reference proteome</keyword>
<sequence length="464" mass="49333">MTARPRRRVHLAVQLPGADALAGWTDPRPRARVRSPAPRSSTSSPLSSTSPSPSRSPVEFAAFARLGRTAERGLFDFLLLDEGAWPCGCPDRGRDLDAVGRPEPLTTLAALTGVTERLGLAATVDARCTEPYALARALATVDHLSGGRAAWHLASSHDCFSAGDLNHGGAELQQVVAGLWDSWPPSEGAAREFTYNGRHFDGTGAFTMPRPPQGRPVLIRAGDSPEERERAAAHADVVVVRHGTLEEGRAHYADVKRRSARYGRGPDDLKVMAGVGVVLGDTAAGARERAAVGRRREVSPRHAILALERIWGTDLSSYDPDGPLPDFDPVPASGNAGESTGRGDAVALAEKWRALSREKGLSIRETVIEAGGRPSIVGTAATVAGELDRYVRQGAADGFVLLPGHAPGGLDEFVDRVVPLLQERGVFRRRYRGTTLRSHLGLPDPAGEEGRSEGRGGLSEAVEG</sequence>
<feature type="region of interest" description="Disordered" evidence="7">
    <location>
        <begin position="437"/>
        <end position="464"/>
    </location>
</feature>
<dbReference type="GO" id="GO:0004497">
    <property type="term" value="F:monooxygenase activity"/>
    <property type="evidence" value="ECO:0007669"/>
    <property type="project" value="UniProtKB-KW"/>
</dbReference>
<evidence type="ECO:0000256" key="4">
    <source>
        <dbReference type="ARBA" id="ARBA00023033"/>
    </source>
</evidence>
<dbReference type="Proteomes" id="UP001183535">
    <property type="component" value="Unassembled WGS sequence"/>
</dbReference>
<dbReference type="AlphaFoldDB" id="A0ABD5ETB1"/>
<feature type="region of interest" description="Disordered" evidence="7">
    <location>
        <begin position="321"/>
        <end position="343"/>
    </location>
</feature>
<dbReference type="SUPFAM" id="SSF51679">
    <property type="entry name" value="Bacterial luciferase-like"/>
    <property type="match status" value="1"/>
</dbReference>
<keyword evidence="4" id="KW-0503">Monooxygenase</keyword>
<feature type="domain" description="Luciferase-like" evidence="8">
    <location>
        <begin position="55"/>
        <end position="395"/>
    </location>
</feature>
<dbReference type="PANTHER" id="PTHR30011:SF16">
    <property type="entry name" value="C2H2 FINGER DOMAIN TRANSCRIPTION FACTOR (EUROFUNG)-RELATED"/>
    <property type="match status" value="1"/>
</dbReference>
<evidence type="ECO:0000256" key="7">
    <source>
        <dbReference type="SAM" id="MobiDB-lite"/>
    </source>
</evidence>
<feature type="compositionally biased region" description="Low complexity" evidence="7">
    <location>
        <begin position="34"/>
        <end position="56"/>
    </location>
</feature>
<dbReference type="InterPro" id="IPR051260">
    <property type="entry name" value="Diverse_substr_monoxygenases"/>
</dbReference>
<dbReference type="PANTHER" id="PTHR30011">
    <property type="entry name" value="ALKANESULFONATE MONOOXYGENASE-RELATED"/>
    <property type="match status" value="1"/>
</dbReference>
<feature type="binding site" evidence="6">
    <location>
        <position position="167"/>
    </location>
    <ligand>
        <name>FMN</name>
        <dbReference type="ChEBI" id="CHEBI:58210"/>
    </ligand>
</feature>
<dbReference type="Pfam" id="PF00296">
    <property type="entry name" value="Bac_luciferase"/>
    <property type="match status" value="1"/>
</dbReference>
<keyword evidence="1 6" id="KW-0285">Flavoprotein</keyword>
<gene>
    <name evidence="9" type="ORF">RM877_23140</name>
</gene>
<dbReference type="InterPro" id="IPR016215">
    <property type="entry name" value="NTA_MOA"/>
</dbReference>
<evidence type="ECO:0000313" key="9">
    <source>
        <dbReference type="EMBL" id="MDT0437584.1"/>
    </source>
</evidence>
<organism evidence="9 10">
    <name type="scientific">Streptomyces doudnae</name>
    <dbReference type="NCBI Taxonomy" id="3075536"/>
    <lineage>
        <taxon>Bacteria</taxon>
        <taxon>Bacillati</taxon>
        <taxon>Actinomycetota</taxon>
        <taxon>Actinomycetes</taxon>
        <taxon>Kitasatosporales</taxon>
        <taxon>Streptomycetaceae</taxon>
        <taxon>Streptomyces</taxon>
    </lineage>
</organism>
<dbReference type="EMBL" id="JAVRES010000012">
    <property type="protein sequence ID" value="MDT0437584.1"/>
    <property type="molecule type" value="Genomic_DNA"/>
</dbReference>
<dbReference type="PIRSF" id="PIRSF000337">
    <property type="entry name" value="NTA_MOA"/>
    <property type="match status" value="1"/>
</dbReference>
<dbReference type="InterPro" id="IPR036661">
    <property type="entry name" value="Luciferase-like_sf"/>
</dbReference>
<dbReference type="RefSeq" id="WP_093826361.1">
    <property type="nucleotide sequence ID" value="NZ_JAVRES010000012.1"/>
</dbReference>
<feature type="binding site" evidence="6">
    <location>
        <position position="224"/>
    </location>
    <ligand>
        <name>FMN</name>
        <dbReference type="ChEBI" id="CHEBI:58210"/>
    </ligand>
</feature>
<name>A0ABD5ETB1_9ACTN</name>
<accession>A0ABD5ETB1</accession>
<evidence type="ECO:0000256" key="5">
    <source>
        <dbReference type="ARBA" id="ARBA00033748"/>
    </source>
</evidence>
<evidence type="ECO:0000256" key="2">
    <source>
        <dbReference type="ARBA" id="ARBA00022643"/>
    </source>
</evidence>
<comment type="similarity">
    <text evidence="5">Belongs to the NtaA/SnaA/DszA monooxygenase family.</text>
</comment>
<keyword evidence="2 6" id="KW-0288">FMN</keyword>
<dbReference type="Gene3D" id="3.20.20.30">
    <property type="entry name" value="Luciferase-like domain"/>
    <property type="match status" value="1"/>
</dbReference>
<evidence type="ECO:0000313" key="10">
    <source>
        <dbReference type="Proteomes" id="UP001183535"/>
    </source>
</evidence>
<evidence type="ECO:0000256" key="1">
    <source>
        <dbReference type="ARBA" id="ARBA00022630"/>
    </source>
</evidence>
<protein>
    <submittedName>
        <fullName evidence="9">LLM class flavin-dependent oxidoreductase</fullName>
    </submittedName>
</protein>
<evidence type="ECO:0000256" key="3">
    <source>
        <dbReference type="ARBA" id="ARBA00023002"/>
    </source>
</evidence>
<evidence type="ECO:0000256" key="6">
    <source>
        <dbReference type="PIRSR" id="PIRSR000337-1"/>
    </source>
</evidence>
<reference evidence="10" key="1">
    <citation type="submission" date="2023-07" db="EMBL/GenBank/DDBJ databases">
        <title>30 novel species of actinomycetes from the DSMZ collection.</title>
        <authorList>
            <person name="Nouioui I."/>
        </authorList>
    </citation>
    <scope>NUCLEOTIDE SEQUENCE [LARGE SCALE GENOMIC DNA]</scope>
    <source>
        <strain evidence="10">DSM 41981</strain>
    </source>
</reference>
<keyword evidence="3" id="KW-0560">Oxidoreductase</keyword>
<feature type="binding site" evidence="6">
    <location>
        <position position="123"/>
    </location>
    <ligand>
        <name>FMN</name>
        <dbReference type="ChEBI" id="CHEBI:58210"/>
    </ligand>
</feature>
<proteinExistence type="inferred from homology"/>
<dbReference type="InterPro" id="IPR011251">
    <property type="entry name" value="Luciferase-like_dom"/>
</dbReference>
<comment type="caution">
    <text evidence="9">The sequence shown here is derived from an EMBL/GenBank/DDBJ whole genome shotgun (WGS) entry which is preliminary data.</text>
</comment>
<feature type="region of interest" description="Disordered" evidence="7">
    <location>
        <begin position="18"/>
        <end position="56"/>
    </location>
</feature>